<comment type="caution">
    <text evidence="1">The sequence shown here is derived from an EMBL/GenBank/DDBJ whole genome shotgun (WGS) entry which is preliminary data.</text>
</comment>
<name>A0A0V1AHQ7_TRISP</name>
<evidence type="ECO:0000313" key="1">
    <source>
        <dbReference type="EMBL" id="KRY24368.1"/>
    </source>
</evidence>
<evidence type="ECO:0000313" key="2">
    <source>
        <dbReference type="Proteomes" id="UP000054776"/>
    </source>
</evidence>
<dbReference type="EMBL" id="JYDH01001782">
    <property type="protein sequence ID" value="KRY24368.1"/>
    <property type="molecule type" value="Genomic_DNA"/>
</dbReference>
<sequence length="30" mass="3572">MLEYHRDVQTLNVSVRIHKWLCQLPNFGAC</sequence>
<dbReference type="InParanoid" id="A0A0V1AHQ7"/>
<accession>A0A0V1AHQ7</accession>
<organism evidence="1 2">
    <name type="scientific">Trichinella spiralis</name>
    <name type="common">Trichina worm</name>
    <dbReference type="NCBI Taxonomy" id="6334"/>
    <lineage>
        <taxon>Eukaryota</taxon>
        <taxon>Metazoa</taxon>
        <taxon>Ecdysozoa</taxon>
        <taxon>Nematoda</taxon>
        <taxon>Enoplea</taxon>
        <taxon>Dorylaimia</taxon>
        <taxon>Trichinellida</taxon>
        <taxon>Trichinellidae</taxon>
        <taxon>Trichinella</taxon>
    </lineage>
</organism>
<reference evidence="1 2" key="1">
    <citation type="submission" date="2015-01" db="EMBL/GenBank/DDBJ databases">
        <title>Evolution of Trichinella species and genotypes.</title>
        <authorList>
            <person name="Korhonen P.K."/>
            <person name="Edoardo P."/>
            <person name="Giuseppe L.R."/>
            <person name="Gasser R.B."/>
        </authorList>
    </citation>
    <scope>NUCLEOTIDE SEQUENCE [LARGE SCALE GENOMIC DNA]</scope>
    <source>
        <strain evidence="1">ISS3</strain>
    </source>
</reference>
<protein>
    <submittedName>
        <fullName evidence="1">Uncharacterized protein</fullName>
    </submittedName>
</protein>
<keyword evidence="2" id="KW-1185">Reference proteome</keyword>
<proteinExistence type="predicted"/>
<dbReference type="Proteomes" id="UP000054776">
    <property type="component" value="Unassembled WGS sequence"/>
</dbReference>
<gene>
    <name evidence="1" type="ORF">T01_10858</name>
</gene>
<dbReference type="AlphaFoldDB" id="A0A0V1AHQ7"/>